<dbReference type="InterPro" id="IPR036770">
    <property type="entry name" value="Ankyrin_rpt-contain_sf"/>
</dbReference>
<keyword evidence="1" id="KW-0677">Repeat</keyword>
<evidence type="ECO:0000313" key="5">
    <source>
        <dbReference type="EMBL" id="CAE2218593.1"/>
    </source>
</evidence>
<reference evidence="5" key="1">
    <citation type="submission" date="2021-01" db="EMBL/GenBank/DDBJ databases">
        <authorList>
            <person name="Corre E."/>
            <person name="Pelletier E."/>
            <person name="Niang G."/>
            <person name="Scheremetjew M."/>
            <person name="Finn R."/>
            <person name="Kale V."/>
            <person name="Holt S."/>
            <person name="Cochrane G."/>
            <person name="Meng A."/>
            <person name="Brown T."/>
            <person name="Cohen L."/>
        </authorList>
    </citation>
    <scope>NUCLEOTIDE SEQUENCE</scope>
    <source>
        <strain evidence="5">Isolate 1302-5</strain>
    </source>
</reference>
<proteinExistence type="predicted"/>
<dbReference type="InterPro" id="IPR002110">
    <property type="entry name" value="Ankyrin_rpt"/>
</dbReference>
<evidence type="ECO:0000256" key="3">
    <source>
        <dbReference type="PROSITE-ProRule" id="PRU00023"/>
    </source>
</evidence>
<protein>
    <recommendedName>
        <fullName evidence="6">Fe2OG dioxygenase domain-containing protein</fullName>
    </recommendedName>
</protein>
<dbReference type="Gene3D" id="1.25.40.20">
    <property type="entry name" value="Ankyrin repeat-containing domain"/>
    <property type="match status" value="1"/>
</dbReference>
<dbReference type="AlphaFoldDB" id="A0A7S4MFC3"/>
<evidence type="ECO:0000256" key="4">
    <source>
        <dbReference type="SAM" id="SignalP"/>
    </source>
</evidence>
<evidence type="ECO:0000256" key="1">
    <source>
        <dbReference type="ARBA" id="ARBA00022737"/>
    </source>
</evidence>
<dbReference type="PROSITE" id="PS51257">
    <property type="entry name" value="PROKAR_LIPOPROTEIN"/>
    <property type="match status" value="1"/>
</dbReference>
<dbReference type="PANTHER" id="PTHR24201">
    <property type="entry name" value="ANK_REP_REGION DOMAIN-CONTAINING PROTEIN"/>
    <property type="match status" value="1"/>
</dbReference>
<evidence type="ECO:0008006" key="6">
    <source>
        <dbReference type="Google" id="ProtNLM"/>
    </source>
</evidence>
<dbReference type="SUPFAM" id="SSF48403">
    <property type="entry name" value="Ankyrin repeat"/>
    <property type="match status" value="1"/>
</dbReference>
<organism evidence="5">
    <name type="scientific">Odontella aurita</name>
    <dbReference type="NCBI Taxonomy" id="265563"/>
    <lineage>
        <taxon>Eukaryota</taxon>
        <taxon>Sar</taxon>
        <taxon>Stramenopiles</taxon>
        <taxon>Ochrophyta</taxon>
        <taxon>Bacillariophyta</taxon>
        <taxon>Mediophyceae</taxon>
        <taxon>Biddulphiophycidae</taxon>
        <taxon>Eupodiscales</taxon>
        <taxon>Odontellaceae</taxon>
        <taxon>Odontella</taxon>
    </lineage>
</organism>
<keyword evidence="4" id="KW-0732">Signal</keyword>
<dbReference type="PROSITE" id="PS50088">
    <property type="entry name" value="ANK_REPEAT"/>
    <property type="match status" value="1"/>
</dbReference>
<feature type="repeat" description="ANK" evidence="3">
    <location>
        <begin position="399"/>
        <end position="431"/>
    </location>
</feature>
<evidence type="ECO:0000256" key="2">
    <source>
        <dbReference type="ARBA" id="ARBA00023043"/>
    </source>
</evidence>
<dbReference type="Pfam" id="PF12796">
    <property type="entry name" value="Ank_2"/>
    <property type="match status" value="1"/>
</dbReference>
<name>A0A7S4MFC3_9STRA</name>
<feature type="signal peptide" evidence="4">
    <location>
        <begin position="1"/>
        <end position="30"/>
    </location>
</feature>
<dbReference type="InterPro" id="IPR050776">
    <property type="entry name" value="Ank_Repeat/CDKN_Inhibitor"/>
</dbReference>
<dbReference type="SMART" id="SM00248">
    <property type="entry name" value="ANK"/>
    <property type="match status" value="1"/>
</dbReference>
<dbReference type="EMBL" id="HBKQ01011070">
    <property type="protein sequence ID" value="CAE2218593.1"/>
    <property type="molecule type" value="Transcribed_RNA"/>
</dbReference>
<dbReference type="PROSITE" id="PS50297">
    <property type="entry name" value="ANK_REP_REGION"/>
    <property type="match status" value="1"/>
</dbReference>
<accession>A0A7S4MFC3</accession>
<feature type="chain" id="PRO_5031412717" description="Fe2OG dioxygenase domain-containing protein" evidence="4">
    <location>
        <begin position="31"/>
        <end position="473"/>
    </location>
</feature>
<keyword evidence="2 3" id="KW-0040">ANK repeat</keyword>
<gene>
    <name evidence="5" type="ORF">OAUR00152_LOCUS7439</name>
</gene>
<sequence length="473" mass="53440">MRTRRCAPSPPSAAAAAAASLFFFFLLVSCASVTTPVEGNAQDVEHAPPEYGVDVSIPMHYDTVSTNYPWLPHNVDPDNHPTPPEYDGMPLQPLGDRKSYYDDLIDGCRKHWGEKDGHLCDESEKERVRMSREQPRNMKNFTETGFLKIRCPDAVYTVLKRFWDNNRDESKWVEEQWSKGYTYVNYWDEPSYMVNVEDSHNFVGGGLSIKRAVWDAAKSTLEEWTGQTLKASSLYGIRVYKGGHFLAPHVDRLPLVSSAIINVDQDLDEPWPIEVIGHDGRAHNVTMEPGDMVLYESHSIIHGRPFAMKGRYFANIFVHFAPLGKESTEEEDYVPNFVATDSLEARSYWERQLAGERYDEEDAEEDHSLAQLAAQEGEIILLEDVARRNATELSLQDRNGWQAIHEAARAGNVDVAKFLLDHGVDVNARTITGHTALDIASEMLGRGHPLVSYLRSETNGRGRRGSEKEMPDL</sequence>